<dbReference type="Proteomes" id="UP001497535">
    <property type="component" value="Unassembled WGS sequence"/>
</dbReference>
<gene>
    <name evidence="1" type="ORF">MENTE1834_LOCUS15109</name>
</gene>
<reference evidence="1" key="1">
    <citation type="submission" date="2023-11" db="EMBL/GenBank/DDBJ databases">
        <authorList>
            <person name="Poullet M."/>
        </authorList>
    </citation>
    <scope>NUCLEOTIDE SEQUENCE</scope>
    <source>
        <strain evidence="1">E1834</strain>
    </source>
</reference>
<accession>A0ACB0YQ53</accession>
<evidence type="ECO:0000313" key="1">
    <source>
        <dbReference type="EMBL" id="CAK5057144.1"/>
    </source>
</evidence>
<proteinExistence type="predicted"/>
<keyword evidence="2" id="KW-1185">Reference proteome</keyword>
<organism evidence="1 2">
    <name type="scientific">Meloidogyne enterolobii</name>
    <name type="common">Root-knot nematode worm</name>
    <name type="synonym">Meloidogyne mayaguensis</name>
    <dbReference type="NCBI Taxonomy" id="390850"/>
    <lineage>
        <taxon>Eukaryota</taxon>
        <taxon>Metazoa</taxon>
        <taxon>Ecdysozoa</taxon>
        <taxon>Nematoda</taxon>
        <taxon>Chromadorea</taxon>
        <taxon>Rhabditida</taxon>
        <taxon>Tylenchina</taxon>
        <taxon>Tylenchomorpha</taxon>
        <taxon>Tylenchoidea</taxon>
        <taxon>Meloidogynidae</taxon>
        <taxon>Meloidogyninae</taxon>
        <taxon>Meloidogyne</taxon>
    </lineage>
</organism>
<evidence type="ECO:0000313" key="2">
    <source>
        <dbReference type="Proteomes" id="UP001497535"/>
    </source>
</evidence>
<sequence length="285" mass="33205">MFSLPTEVQLDVLKCFNFNQLFAVKQTNFYFCNLINKYEGELARKKFSEISIFELDSFRMSNIDKLLELESGVFEVTLNDQLKKKWQTAIDKSTPLFLNNSGPDRELMVTIEKTFINLSDTKSYYILKLPNSPKNFKEMIIIRCWLQHLFNCAFEFGCFDKSIFNPEMINILFDNDKTSPPKFNIQGATLYASNKTFQNVLRTSLNHLTISTCLYINLQSVDITEQHTDILFNILINEGNKFSKIYFTSSKLTRLHDLILKVGTLFISPTPYFSLNNFFSCYQTL</sequence>
<dbReference type="EMBL" id="CAVMJV010000016">
    <property type="protein sequence ID" value="CAK5057144.1"/>
    <property type="molecule type" value="Genomic_DNA"/>
</dbReference>
<name>A0ACB0YQ53_MELEN</name>
<comment type="caution">
    <text evidence="1">The sequence shown here is derived from an EMBL/GenBank/DDBJ whole genome shotgun (WGS) entry which is preliminary data.</text>
</comment>
<protein>
    <submittedName>
        <fullName evidence="1">Uncharacterized protein</fullName>
    </submittedName>
</protein>